<accession>A0A5B7GAE0</accession>
<feature type="region of interest" description="Disordered" evidence="1">
    <location>
        <begin position="1"/>
        <end position="52"/>
    </location>
</feature>
<evidence type="ECO:0000256" key="1">
    <source>
        <dbReference type="SAM" id="MobiDB-lite"/>
    </source>
</evidence>
<feature type="compositionally biased region" description="Polar residues" evidence="1">
    <location>
        <begin position="1"/>
        <end position="10"/>
    </location>
</feature>
<reference evidence="2 3" key="1">
    <citation type="submission" date="2019-05" db="EMBL/GenBank/DDBJ databases">
        <title>Another draft genome of Portunus trituberculatus and its Hox gene families provides insights of decapod evolution.</title>
        <authorList>
            <person name="Jeong J.-H."/>
            <person name="Song I."/>
            <person name="Kim S."/>
            <person name="Choi T."/>
            <person name="Kim D."/>
            <person name="Ryu S."/>
            <person name="Kim W."/>
        </authorList>
    </citation>
    <scope>NUCLEOTIDE SEQUENCE [LARGE SCALE GENOMIC DNA]</scope>
    <source>
        <tissue evidence="2">Muscle</tissue>
    </source>
</reference>
<dbReference type="Proteomes" id="UP000324222">
    <property type="component" value="Unassembled WGS sequence"/>
</dbReference>
<protein>
    <submittedName>
        <fullName evidence="2">Uncharacterized protein</fullName>
    </submittedName>
</protein>
<dbReference type="AlphaFoldDB" id="A0A5B7GAE0"/>
<sequence>MASPRLSSVTPLAAGDSLPRAWEMRPARPSHQARPANRAVPRSRSPLHHHLANTAKKVNEWESLMTEKLLKALRESDNAGDGMGCIH</sequence>
<comment type="caution">
    <text evidence="2">The sequence shown here is derived from an EMBL/GenBank/DDBJ whole genome shotgun (WGS) entry which is preliminary data.</text>
</comment>
<dbReference type="EMBL" id="VSRR010012297">
    <property type="protein sequence ID" value="MPC54365.1"/>
    <property type="molecule type" value="Genomic_DNA"/>
</dbReference>
<proteinExistence type="predicted"/>
<gene>
    <name evidence="2" type="ORF">E2C01_048276</name>
</gene>
<evidence type="ECO:0000313" key="2">
    <source>
        <dbReference type="EMBL" id="MPC54365.1"/>
    </source>
</evidence>
<keyword evidence="3" id="KW-1185">Reference proteome</keyword>
<organism evidence="2 3">
    <name type="scientific">Portunus trituberculatus</name>
    <name type="common">Swimming crab</name>
    <name type="synonym">Neptunus trituberculatus</name>
    <dbReference type="NCBI Taxonomy" id="210409"/>
    <lineage>
        <taxon>Eukaryota</taxon>
        <taxon>Metazoa</taxon>
        <taxon>Ecdysozoa</taxon>
        <taxon>Arthropoda</taxon>
        <taxon>Crustacea</taxon>
        <taxon>Multicrustacea</taxon>
        <taxon>Malacostraca</taxon>
        <taxon>Eumalacostraca</taxon>
        <taxon>Eucarida</taxon>
        <taxon>Decapoda</taxon>
        <taxon>Pleocyemata</taxon>
        <taxon>Brachyura</taxon>
        <taxon>Eubrachyura</taxon>
        <taxon>Portunoidea</taxon>
        <taxon>Portunidae</taxon>
        <taxon>Portuninae</taxon>
        <taxon>Portunus</taxon>
    </lineage>
</organism>
<name>A0A5B7GAE0_PORTR</name>
<evidence type="ECO:0000313" key="3">
    <source>
        <dbReference type="Proteomes" id="UP000324222"/>
    </source>
</evidence>